<sequence length="320" mass="34192">MPVSSSPRPPADSPPDFGAIARTWSSLASNLLASGLVIVIALTIGRQVWLWRLAGPKAAALAAADKIDRHWANDRVPHRLQFGDASPALTRVVVDGDVDQALKQLHGYCRRIAQQSPAPLGSPGAGELRLLRQLEGTPAVDQSPGEWALYQLREPVVMAAAVRRADPHAAPPGVAAEPAVDRIVALGVALPVLADTARDPVQWTLHVMDVSQAPLAGPALRLDWPDFMGPVAAMESAFGQAIVARQGAGPLPRWQTFFDEALPALGYQRLAEWTVLPHGRQTRYLHPGERPLQVSLTESGDEVQAVLFTEGPSASAARDP</sequence>
<keyword evidence="3" id="KW-1185">Reference proteome</keyword>
<reference evidence="2 3" key="1">
    <citation type="submission" date="2019-02" db="EMBL/GenBank/DDBJ databases">
        <title>Deep-cultivation of Planctomycetes and their phenomic and genomic characterization uncovers novel biology.</title>
        <authorList>
            <person name="Wiegand S."/>
            <person name="Jogler M."/>
            <person name="Boedeker C."/>
            <person name="Pinto D."/>
            <person name="Vollmers J."/>
            <person name="Rivas-Marin E."/>
            <person name="Kohn T."/>
            <person name="Peeters S.H."/>
            <person name="Heuer A."/>
            <person name="Rast P."/>
            <person name="Oberbeckmann S."/>
            <person name="Bunk B."/>
            <person name="Jeske O."/>
            <person name="Meyerdierks A."/>
            <person name="Storesund J.E."/>
            <person name="Kallscheuer N."/>
            <person name="Luecker S."/>
            <person name="Lage O.M."/>
            <person name="Pohl T."/>
            <person name="Merkel B.J."/>
            <person name="Hornburger P."/>
            <person name="Mueller R.-W."/>
            <person name="Bruemmer F."/>
            <person name="Labrenz M."/>
            <person name="Spormann A.M."/>
            <person name="Op den Camp H."/>
            <person name="Overmann J."/>
            <person name="Amann R."/>
            <person name="Jetten M.S.M."/>
            <person name="Mascher T."/>
            <person name="Medema M.H."/>
            <person name="Devos D.P."/>
            <person name="Kaster A.-K."/>
            <person name="Ovreas L."/>
            <person name="Rohde M."/>
            <person name="Galperin M.Y."/>
            <person name="Jogler C."/>
        </authorList>
    </citation>
    <scope>NUCLEOTIDE SEQUENCE [LARGE SCALE GENOMIC DNA]</scope>
    <source>
        <strain evidence="2 3">Pla85_3_4</strain>
    </source>
</reference>
<dbReference type="KEGG" id="lcre:Pla8534_58820"/>
<dbReference type="AlphaFoldDB" id="A0A518E1S4"/>
<organism evidence="2 3">
    <name type="scientific">Lignipirellula cremea</name>
    <dbReference type="NCBI Taxonomy" id="2528010"/>
    <lineage>
        <taxon>Bacteria</taxon>
        <taxon>Pseudomonadati</taxon>
        <taxon>Planctomycetota</taxon>
        <taxon>Planctomycetia</taxon>
        <taxon>Pirellulales</taxon>
        <taxon>Pirellulaceae</taxon>
        <taxon>Lignipirellula</taxon>
    </lineage>
</organism>
<evidence type="ECO:0000313" key="3">
    <source>
        <dbReference type="Proteomes" id="UP000317648"/>
    </source>
</evidence>
<gene>
    <name evidence="2" type="ORF">Pla8534_58820</name>
</gene>
<keyword evidence="1" id="KW-0812">Transmembrane</keyword>
<evidence type="ECO:0000313" key="2">
    <source>
        <dbReference type="EMBL" id="QDU98021.1"/>
    </source>
</evidence>
<dbReference type="Proteomes" id="UP000317648">
    <property type="component" value="Chromosome"/>
</dbReference>
<dbReference type="RefSeq" id="WP_145056918.1">
    <property type="nucleotide sequence ID" value="NZ_CP036433.1"/>
</dbReference>
<feature type="transmembrane region" description="Helical" evidence="1">
    <location>
        <begin position="20"/>
        <end position="44"/>
    </location>
</feature>
<keyword evidence="1" id="KW-1133">Transmembrane helix</keyword>
<dbReference type="EMBL" id="CP036433">
    <property type="protein sequence ID" value="QDU98021.1"/>
    <property type="molecule type" value="Genomic_DNA"/>
</dbReference>
<protein>
    <submittedName>
        <fullName evidence="2">Uncharacterized protein</fullName>
    </submittedName>
</protein>
<accession>A0A518E1S4</accession>
<proteinExistence type="predicted"/>
<name>A0A518E1S4_9BACT</name>
<evidence type="ECO:0000256" key="1">
    <source>
        <dbReference type="SAM" id="Phobius"/>
    </source>
</evidence>
<keyword evidence="1" id="KW-0472">Membrane</keyword>